<proteinExistence type="predicted"/>
<organism evidence="3 4">
    <name type="scientific">Nocardioides immobilis</name>
    <dbReference type="NCBI Taxonomy" id="2049295"/>
    <lineage>
        <taxon>Bacteria</taxon>
        <taxon>Bacillati</taxon>
        <taxon>Actinomycetota</taxon>
        <taxon>Actinomycetes</taxon>
        <taxon>Propionibacteriales</taxon>
        <taxon>Nocardioidaceae</taxon>
        <taxon>Nocardioides</taxon>
    </lineage>
</organism>
<evidence type="ECO:0000313" key="4">
    <source>
        <dbReference type="Proteomes" id="UP000283644"/>
    </source>
</evidence>
<accession>A0A417Y5L3</accession>
<keyword evidence="3" id="KW-0489">Methyltransferase</keyword>
<dbReference type="InterPro" id="IPR029063">
    <property type="entry name" value="SAM-dependent_MTases_sf"/>
</dbReference>
<feature type="domain" description="Methyltransferase type 12" evidence="2">
    <location>
        <begin position="247"/>
        <end position="340"/>
    </location>
</feature>
<dbReference type="OrthoDB" id="7062303at2"/>
<keyword evidence="3" id="KW-0808">Transferase</keyword>
<protein>
    <submittedName>
        <fullName evidence="3">Class I SAM-dependent methyltransferase</fullName>
    </submittedName>
</protein>
<dbReference type="InterPro" id="IPR013217">
    <property type="entry name" value="Methyltransf_12"/>
</dbReference>
<dbReference type="SUPFAM" id="SSF53335">
    <property type="entry name" value="S-adenosyl-L-methionine-dependent methyltransferases"/>
    <property type="match status" value="1"/>
</dbReference>
<dbReference type="Gene3D" id="3.40.50.150">
    <property type="entry name" value="Vaccinia Virus protein VP39"/>
    <property type="match status" value="1"/>
</dbReference>
<name>A0A417Y5L3_9ACTN</name>
<evidence type="ECO:0000259" key="2">
    <source>
        <dbReference type="Pfam" id="PF08242"/>
    </source>
</evidence>
<dbReference type="CDD" id="cd02440">
    <property type="entry name" value="AdoMet_MTases"/>
    <property type="match status" value="1"/>
</dbReference>
<feature type="compositionally biased region" description="Basic and acidic residues" evidence="1">
    <location>
        <begin position="1"/>
        <end position="13"/>
    </location>
</feature>
<keyword evidence="4" id="KW-1185">Reference proteome</keyword>
<sequence>MMRGVPHERDGRQAHRVRPPGGRSAGSALGSIRGSRLEEPPPGEPQGVQDKSAAKHAGAVRPRLSTADRSRRLRHPIPLTGRMDMQLDPSRNPNSTSIMRSRQRLMAPPTMLKEMGWSPPGTYQATLEGEAIHISKEAVDGTPIRLTAKGFVLPGHNFGMRTGDVIKWTPNATGILARPVDGVADPSYTNPLVDDTGLPIPPSWLAQAFTSVPSSDAYLRTGRSSAEALSQFVSNAGASLQTMERIMDFGGGAGRVLRAIHADSDAELVCYDLHQPSIEWCRTHMPFGRWHDGHETPPLNEATGTFDLIYAASVLTHLNEVQQDAWLWEWHRLLRPGGLLIPTFRSEDFVSRVISPDNAEYAARVRAGLRDGGGFTYISNDAWEGVFPGFYSDAYHTSEYVRTHWGEFFEVVDIVLNGSVAGRQDVAVLRKN</sequence>
<evidence type="ECO:0000313" key="3">
    <source>
        <dbReference type="EMBL" id="RHW27867.1"/>
    </source>
</evidence>
<dbReference type="GO" id="GO:0008168">
    <property type="term" value="F:methyltransferase activity"/>
    <property type="evidence" value="ECO:0007669"/>
    <property type="project" value="UniProtKB-KW"/>
</dbReference>
<dbReference type="Proteomes" id="UP000283644">
    <property type="component" value="Unassembled WGS sequence"/>
</dbReference>
<gene>
    <name evidence="3" type="ORF">D0Z08_06130</name>
</gene>
<dbReference type="Pfam" id="PF08242">
    <property type="entry name" value="Methyltransf_12"/>
    <property type="match status" value="1"/>
</dbReference>
<dbReference type="AlphaFoldDB" id="A0A417Y5L3"/>
<dbReference type="GO" id="GO:0032259">
    <property type="term" value="P:methylation"/>
    <property type="evidence" value="ECO:0007669"/>
    <property type="project" value="UniProtKB-KW"/>
</dbReference>
<feature type="region of interest" description="Disordered" evidence="1">
    <location>
        <begin position="1"/>
        <end position="96"/>
    </location>
</feature>
<dbReference type="EMBL" id="QXGH01000011">
    <property type="protein sequence ID" value="RHW27867.1"/>
    <property type="molecule type" value="Genomic_DNA"/>
</dbReference>
<comment type="caution">
    <text evidence="3">The sequence shown here is derived from an EMBL/GenBank/DDBJ whole genome shotgun (WGS) entry which is preliminary data.</text>
</comment>
<reference evidence="3 4" key="1">
    <citation type="submission" date="2018-09" db="EMBL/GenBank/DDBJ databases">
        <title>Genome sequencing of Nocardioides immobilis CCTCC AB 2017083 for comparison to Nocardioides silvaticus.</title>
        <authorList>
            <person name="Li C."/>
            <person name="Wang G."/>
        </authorList>
    </citation>
    <scope>NUCLEOTIDE SEQUENCE [LARGE SCALE GENOMIC DNA]</scope>
    <source>
        <strain evidence="3 4">CCTCC AB 2017083</strain>
    </source>
</reference>
<evidence type="ECO:0000256" key="1">
    <source>
        <dbReference type="SAM" id="MobiDB-lite"/>
    </source>
</evidence>